<comment type="caution">
    <text evidence="7">The sequence shown here is derived from an EMBL/GenBank/DDBJ whole genome shotgun (WGS) entry which is preliminary data.</text>
</comment>
<dbReference type="InterPro" id="IPR016169">
    <property type="entry name" value="FAD-bd_PCMH_sub2"/>
</dbReference>
<dbReference type="AlphaFoldDB" id="A0A4R1PSD1"/>
<dbReference type="GO" id="GO:0016491">
    <property type="term" value="F:oxidoreductase activity"/>
    <property type="evidence" value="ECO:0007669"/>
    <property type="project" value="UniProtKB-KW"/>
</dbReference>
<dbReference type="PANTHER" id="PTHR42973">
    <property type="entry name" value="BINDING OXIDOREDUCTASE, PUTATIVE (AFU_ORTHOLOGUE AFUA_1G17690)-RELATED"/>
    <property type="match status" value="1"/>
</dbReference>
<evidence type="ECO:0000313" key="7">
    <source>
        <dbReference type="EMBL" id="TCL33565.1"/>
    </source>
</evidence>
<evidence type="ECO:0000256" key="4">
    <source>
        <dbReference type="ARBA" id="ARBA00022827"/>
    </source>
</evidence>
<evidence type="ECO:0000256" key="1">
    <source>
        <dbReference type="ARBA" id="ARBA00001974"/>
    </source>
</evidence>
<keyword evidence="4" id="KW-0274">FAD</keyword>
<dbReference type="PROSITE" id="PS51387">
    <property type="entry name" value="FAD_PCMH"/>
    <property type="match status" value="1"/>
</dbReference>
<dbReference type="Gene3D" id="3.30.43.10">
    <property type="entry name" value="Uridine Diphospho-n-acetylenolpyruvylglucosamine Reductase, domain 2"/>
    <property type="match status" value="1"/>
</dbReference>
<dbReference type="PANTHER" id="PTHR42973:SF39">
    <property type="entry name" value="FAD-BINDING PCMH-TYPE DOMAIN-CONTAINING PROTEIN"/>
    <property type="match status" value="1"/>
</dbReference>
<protein>
    <submittedName>
        <fullName evidence="7">FAD/FMN-containing dehydrogenase</fullName>
    </submittedName>
</protein>
<proteinExistence type="inferred from homology"/>
<accession>A0A4R1PSD1</accession>
<dbReference type="SUPFAM" id="SSF56176">
    <property type="entry name" value="FAD-binding/transporter-associated domain-like"/>
    <property type="match status" value="1"/>
</dbReference>
<dbReference type="GO" id="GO:0071949">
    <property type="term" value="F:FAD binding"/>
    <property type="evidence" value="ECO:0007669"/>
    <property type="project" value="InterPro"/>
</dbReference>
<dbReference type="InterPro" id="IPR050416">
    <property type="entry name" value="FAD-linked_Oxidoreductase"/>
</dbReference>
<evidence type="ECO:0000256" key="2">
    <source>
        <dbReference type="ARBA" id="ARBA00005466"/>
    </source>
</evidence>
<comment type="similarity">
    <text evidence="2">Belongs to the oxygen-dependent FAD-linked oxidoreductase family.</text>
</comment>
<reference evidence="7 8" key="1">
    <citation type="submission" date="2019-03" db="EMBL/GenBank/DDBJ databases">
        <title>Genomic Encyclopedia of Type Strains, Phase IV (KMG-IV): sequencing the most valuable type-strain genomes for metagenomic binning, comparative biology and taxonomic classification.</title>
        <authorList>
            <person name="Goeker M."/>
        </authorList>
    </citation>
    <scope>NUCLEOTIDE SEQUENCE [LARGE SCALE GENOMIC DNA]</scope>
    <source>
        <strain evidence="7 8">DSM 15969</strain>
    </source>
</reference>
<dbReference type="Gene3D" id="3.40.462.20">
    <property type="match status" value="1"/>
</dbReference>
<dbReference type="RefSeq" id="WP_132083060.1">
    <property type="nucleotide sequence ID" value="NZ_SLUI01000017.1"/>
</dbReference>
<organism evidence="7 8">
    <name type="scientific">Anaerospora hongkongensis</name>
    <dbReference type="NCBI Taxonomy" id="244830"/>
    <lineage>
        <taxon>Bacteria</taxon>
        <taxon>Bacillati</taxon>
        <taxon>Bacillota</taxon>
        <taxon>Negativicutes</taxon>
        <taxon>Selenomonadales</taxon>
        <taxon>Sporomusaceae</taxon>
        <taxon>Anaerospora</taxon>
    </lineage>
</organism>
<dbReference type="InterPro" id="IPR006094">
    <property type="entry name" value="Oxid_FAD_bind_N"/>
</dbReference>
<dbReference type="InterPro" id="IPR012951">
    <property type="entry name" value="BBE"/>
</dbReference>
<name>A0A4R1PSD1_9FIRM</name>
<dbReference type="OrthoDB" id="545125at2"/>
<dbReference type="InterPro" id="IPR036318">
    <property type="entry name" value="FAD-bd_PCMH-like_sf"/>
</dbReference>
<dbReference type="Proteomes" id="UP000295063">
    <property type="component" value="Unassembled WGS sequence"/>
</dbReference>
<dbReference type="InterPro" id="IPR016166">
    <property type="entry name" value="FAD-bd_PCMH"/>
</dbReference>
<evidence type="ECO:0000256" key="5">
    <source>
        <dbReference type="ARBA" id="ARBA00023002"/>
    </source>
</evidence>
<evidence type="ECO:0000259" key="6">
    <source>
        <dbReference type="PROSITE" id="PS51387"/>
    </source>
</evidence>
<dbReference type="EMBL" id="SLUI01000017">
    <property type="protein sequence ID" value="TCL33565.1"/>
    <property type="molecule type" value="Genomic_DNA"/>
</dbReference>
<keyword evidence="5" id="KW-0560">Oxidoreductase</keyword>
<gene>
    <name evidence="7" type="ORF">EV210_11721</name>
</gene>
<evidence type="ECO:0000256" key="3">
    <source>
        <dbReference type="ARBA" id="ARBA00022630"/>
    </source>
</evidence>
<feature type="domain" description="FAD-binding PCMH-type" evidence="6">
    <location>
        <begin position="30"/>
        <end position="202"/>
    </location>
</feature>
<keyword evidence="3" id="KW-0285">Flavoprotein</keyword>
<dbReference type="InterPro" id="IPR016167">
    <property type="entry name" value="FAD-bd_PCMH_sub1"/>
</dbReference>
<dbReference type="Gene3D" id="3.30.465.10">
    <property type="match status" value="1"/>
</dbReference>
<evidence type="ECO:0000313" key="8">
    <source>
        <dbReference type="Proteomes" id="UP000295063"/>
    </source>
</evidence>
<dbReference type="Pfam" id="PF01565">
    <property type="entry name" value="FAD_binding_4"/>
    <property type="match status" value="1"/>
</dbReference>
<comment type="cofactor">
    <cofactor evidence="1">
        <name>FAD</name>
        <dbReference type="ChEBI" id="CHEBI:57692"/>
    </cofactor>
</comment>
<dbReference type="Pfam" id="PF08031">
    <property type="entry name" value="BBE"/>
    <property type="match status" value="1"/>
</dbReference>
<keyword evidence="8" id="KW-1185">Reference proteome</keyword>
<sequence length="454" mass="50716">MKGKTQLTGRVIFRGELGYEQACKNWNPYVDTFPLVFVFARCTEDVSNAVKWAQENCVPIRTRSGRHALDKNLSVVKGGIVIDVSSMDQVWVNEEEEEAVVQTGVHVGPLVKWLAKQGYMAPFGDSPTVGIGGITAGGGIGLLLRSIGLVSDNLVGVEMVDYEGCVIYADESTNSDLLWATRGGGGGNFGINTAYKFKVHNAPAKATVFQIIWPWDQLEIVFEAWQEWAPFVDSRLGTYMEALSKVNGLLHAQGLFLGSKQELTCLLDPLTSTGSPTVYIETLDYPDAVEYLIPDEPIPGRSDQSTKFSSAWAYDLLPCEAVKIMRRFLEESTGTEAGFFFLNWGGAAARISPEDTAFFWRGPKYYLEWNSSWSEDSDARRNIAMVERTREQLEPFVVGSYVNVPDEYIEDFGWAYYGNNFARLRRIKEKYDPENVFNHPQSIPPASWHSGKRG</sequence>